<dbReference type="Proteomes" id="UP000657918">
    <property type="component" value="Unassembled WGS sequence"/>
</dbReference>
<gene>
    <name evidence="1" type="ORF">SADUNF_Sadunf17G0040000</name>
</gene>
<dbReference type="EMBL" id="JADGMS010000017">
    <property type="protein sequence ID" value="KAF9663343.1"/>
    <property type="molecule type" value="Genomic_DNA"/>
</dbReference>
<comment type="caution">
    <text evidence="1">The sequence shown here is derived from an EMBL/GenBank/DDBJ whole genome shotgun (WGS) entry which is preliminary data.</text>
</comment>
<keyword evidence="2" id="KW-1185">Reference proteome</keyword>
<protein>
    <submittedName>
        <fullName evidence="1">Uncharacterized protein</fullName>
    </submittedName>
</protein>
<sequence length="141" mass="15667">MATSKQSILFTTWEWKWNRGDGRSMNLATQTITIKLNTRVSEATVTNCSRKSSSSSDLDSIDATMSIEKLGADLPLTFALFYSVLNKWGKCTENLQPANLGGNMVFHFSCQNSPSYVFHFGRKDESHATVSTLNLERSTGT</sequence>
<reference evidence="1 2" key="1">
    <citation type="submission" date="2020-10" db="EMBL/GenBank/DDBJ databases">
        <title>Plant Genome Project.</title>
        <authorList>
            <person name="Zhang R.-G."/>
        </authorList>
    </citation>
    <scope>NUCLEOTIDE SEQUENCE [LARGE SCALE GENOMIC DNA]</scope>
    <source>
        <strain evidence="1">FAFU-HL-1</strain>
        <tissue evidence="1">Leaf</tissue>
    </source>
</reference>
<proteinExistence type="predicted"/>
<evidence type="ECO:0000313" key="2">
    <source>
        <dbReference type="Proteomes" id="UP000657918"/>
    </source>
</evidence>
<accession>A0A835J4F3</accession>
<evidence type="ECO:0000313" key="1">
    <source>
        <dbReference type="EMBL" id="KAF9663343.1"/>
    </source>
</evidence>
<organism evidence="1 2">
    <name type="scientific">Salix dunnii</name>
    <dbReference type="NCBI Taxonomy" id="1413687"/>
    <lineage>
        <taxon>Eukaryota</taxon>
        <taxon>Viridiplantae</taxon>
        <taxon>Streptophyta</taxon>
        <taxon>Embryophyta</taxon>
        <taxon>Tracheophyta</taxon>
        <taxon>Spermatophyta</taxon>
        <taxon>Magnoliopsida</taxon>
        <taxon>eudicotyledons</taxon>
        <taxon>Gunneridae</taxon>
        <taxon>Pentapetalae</taxon>
        <taxon>rosids</taxon>
        <taxon>fabids</taxon>
        <taxon>Malpighiales</taxon>
        <taxon>Salicaceae</taxon>
        <taxon>Saliceae</taxon>
        <taxon>Salix</taxon>
    </lineage>
</organism>
<dbReference type="AlphaFoldDB" id="A0A835J4F3"/>
<name>A0A835J4F3_9ROSI</name>